<evidence type="ECO:0000313" key="2">
    <source>
        <dbReference type="Proteomes" id="UP000028999"/>
    </source>
</evidence>
<dbReference type="EMBL" id="LK032319">
    <property type="protein sequence ID" value="CDY33625.1"/>
    <property type="molecule type" value="Genomic_DNA"/>
</dbReference>
<dbReference type="AlphaFoldDB" id="A0A078H4W9"/>
<sequence length="275" mass="30291">MIVFLSALHLLSSVDVTTYVNVNQSRRRSSKSLYHHLNTFKDLQGQGSLYEFGDASVAIRFTDQAVLVDLASPSQPILTERFRYLSYGKVRGIITFSNDETKVLNASWSQACTSVYLTALLSSSMRSLLPSGVEPKVVVPANINPKLALSELPLSHCLEDIVGSILTFELKLSPFNFSTNYQSFTISRFFKSHQRPPLPLLENHGGDDMPGGSALKRSPLGLNSRDLNQSGCSGDSIVEGDRATTGLNSRALKKTMLLFFSNDFPGIYAPNFMLK</sequence>
<proteinExistence type="predicted"/>
<name>A0A078H4W9_BRANA</name>
<dbReference type="PaxDb" id="3708-A0A078H4W9"/>
<keyword evidence="2" id="KW-1185">Reference proteome</keyword>
<dbReference type="Gramene" id="CDY33625">
    <property type="protein sequence ID" value="CDY33625"/>
    <property type="gene ID" value="GSBRNA2T00054967001"/>
</dbReference>
<accession>A0A078H4W9</accession>
<evidence type="ECO:0000313" key="1">
    <source>
        <dbReference type="EMBL" id="CDY33625.1"/>
    </source>
</evidence>
<gene>
    <name evidence="1" type="primary">BnaC08g19250D</name>
    <name evidence="1" type="ORF">GSBRNA2T00054967001</name>
</gene>
<protein>
    <submittedName>
        <fullName evidence="1">BnaC08g19250D protein</fullName>
    </submittedName>
</protein>
<organism evidence="1 2">
    <name type="scientific">Brassica napus</name>
    <name type="common">Rape</name>
    <dbReference type="NCBI Taxonomy" id="3708"/>
    <lineage>
        <taxon>Eukaryota</taxon>
        <taxon>Viridiplantae</taxon>
        <taxon>Streptophyta</taxon>
        <taxon>Embryophyta</taxon>
        <taxon>Tracheophyta</taxon>
        <taxon>Spermatophyta</taxon>
        <taxon>Magnoliopsida</taxon>
        <taxon>eudicotyledons</taxon>
        <taxon>Gunneridae</taxon>
        <taxon>Pentapetalae</taxon>
        <taxon>rosids</taxon>
        <taxon>malvids</taxon>
        <taxon>Brassicales</taxon>
        <taxon>Brassicaceae</taxon>
        <taxon>Brassiceae</taxon>
        <taxon>Brassica</taxon>
    </lineage>
</organism>
<dbReference type="Proteomes" id="UP000028999">
    <property type="component" value="Unassembled WGS sequence"/>
</dbReference>
<reference evidence="1 2" key="1">
    <citation type="journal article" date="2014" name="Science">
        <title>Plant genetics. Early allopolyploid evolution in the post-Neolithic Brassica napus oilseed genome.</title>
        <authorList>
            <person name="Chalhoub B."/>
            <person name="Denoeud F."/>
            <person name="Liu S."/>
            <person name="Parkin I.A."/>
            <person name="Tang H."/>
            <person name="Wang X."/>
            <person name="Chiquet J."/>
            <person name="Belcram H."/>
            <person name="Tong C."/>
            <person name="Samans B."/>
            <person name="Correa M."/>
            <person name="Da Silva C."/>
            <person name="Just J."/>
            <person name="Falentin C."/>
            <person name="Koh C.S."/>
            <person name="Le Clainche I."/>
            <person name="Bernard M."/>
            <person name="Bento P."/>
            <person name="Noel B."/>
            <person name="Labadie K."/>
            <person name="Alberti A."/>
            <person name="Charles M."/>
            <person name="Arnaud D."/>
            <person name="Guo H."/>
            <person name="Daviaud C."/>
            <person name="Alamery S."/>
            <person name="Jabbari K."/>
            <person name="Zhao M."/>
            <person name="Edger P.P."/>
            <person name="Chelaifa H."/>
            <person name="Tack D."/>
            <person name="Lassalle G."/>
            <person name="Mestiri I."/>
            <person name="Schnel N."/>
            <person name="Le Paslier M.C."/>
            <person name="Fan G."/>
            <person name="Renault V."/>
            <person name="Bayer P.E."/>
            <person name="Golicz A.A."/>
            <person name="Manoli S."/>
            <person name="Lee T.H."/>
            <person name="Thi V.H."/>
            <person name="Chalabi S."/>
            <person name="Hu Q."/>
            <person name="Fan C."/>
            <person name="Tollenaere R."/>
            <person name="Lu Y."/>
            <person name="Battail C."/>
            <person name="Shen J."/>
            <person name="Sidebottom C.H."/>
            <person name="Wang X."/>
            <person name="Canaguier A."/>
            <person name="Chauveau A."/>
            <person name="Berard A."/>
            <person name="Deniot G."/>
            <person name="Guan M."/>
            <person name="Liu Z."/>
            <person name="Sun F."/>
            <person name="Lim Y.P."/>
            <person name="Lyons E."/>
            <person name="Town C.D."/>
            <person name="Bancroft I."/>
            <person name="Wang X."/>
            <person name="Meng J."/>
            <person name="Ma J."/>
            <person name="Pires J.C."/>
            <person name="King G.J."/>
            <person name="Brunel D."/>
            <person name="Delourme R."/>
            <person name="Renard M."/>
            <person name="Aury J.M."/>
            <person name="Adams K.L."/>
            <person name="Batley J."/>
            <person name="Snowdon R.J."/>
            <person name="Tost J."/>
            <person name="Edwards D."/>
            <person name="Zhou Y."/>
            <person name="Hua W."/>
            <person name="Sharpe A.G."/>
            <person name="Paterson A.H."/>
            <person name="Guan C."/>
            <person name="Wincker P."/>
        </authorList>
    </citation>
    <scope>NUCLEOTIDE SEQUENCE [LARGE SCALE GENOMIC DNA]</scope>
    <source>
        <strain evidence="2">cv. Darmor-bzh</strain>
    </source>
</reference>
<dbReference type="OMA" id="CTSVYLT"/>